<dbReference type="Proteomes" id="UP001198962">
    <property type="component" value="Unassembled WGS sequence"/>
</dbReference>
<dbReference type="AlphaFoldDB" id="A0AAE3DKK3"/>
<dbReference type="Gene3D" id="3.40.50.300">
    <property type="entry name" value="P-loop containing nucleotide triphosphate hydrolases"/>
    <property type="match status" value="1"/>
</dbReference>
<evidence type="ECO:0000313" key="1">
    <source>
        <dbReference type="EMBL" id="MCC2164133.1"/>
    </source>
</evidence>
<evidence type="ECO:0000313" key="2">
    <source>
        <dbReference type="Proteomes" id="UP001198962"/>
    </source>
</evidence>
<comment type="caution">
    <text evidence="1">The sequence shown here is derived from an EMBL/GenBank/DDBJ whole genome shotgun (WGS) entry which is preliminary data.</text>
</comment>
<gene>
    <name evidence="1" type="ORF">LKD32_04395</name>
</gene>
<organism evidence="1 2">
    <name type="scientific">Brotaphodocola catenula</name>
    <dbReference type="NCBI Taxonomy" id="2885361"/>
    <lineage>
        <taxon>Bacteria</taxon>
        <taxon>Bacillati</taxon>
        <taxon>Bacillota</taxon>
        <taxon>Clostridia</taxon>
        <taxon>Lachnospirales</taxon>
        <taxon>Lachnospiraceae</taxon>
        <taxon>Brotaphodocola</taxon>
    </lineage>
</organism>
<dbReference type="InterPro" id="IPR027417">
    <property type="entry name" value="P-loop_NTPase"/>
</dbReference>
<proteinExistence type="predicted"/>
<keyword evidence="2" id="KW-1185">Reference proteome</keyword>
<sequence>MSHTYEKLDGYKFLCKIFALISRNTNMREIFQENVDDISNTANDEIVMTYLAENWDRFCSMVLDSNPEIKDCILEHFNQFHPGKTKGTTLEKFQELWKTQTVKALVKERRETRDPQVAFGIAETLAVGLDQSNKDFYIGLDEAKKILFLCLKYFGYEDVEFIPEECFEEETEKENFRKLFFSALYSTLLYLYPANNGNARKKNFESGTVTILEVIQSDAVSKLFTAFQNVAEAKAIAEQLWGNLKIEGQCLSVSGAEKLPMSEFYIIPDIVSDRRMGILTCESGQAVRSLVEGRSGCGKSTLAKMIALICQNDGNDVLETGKYRELASKLDLRRRMWPIILDCKELRGEEIEDGLICAGLRQMVSRANQDGAEINYRHYQECEPYLLAFCNHKIMQAELLVIVDDYSKVPENCITEFNRLLRELCKRLTLHVVVITDTLKPSEKFRLNEAFYGSHNEFAWREIYPDLTYVSSVVNTWGECDASAIKLDPFVQLYVNTPRRLFRYAQALLNDESIYSIADSCLEEELDLRKKYIRYRDEYPEFFRSLTLRALRERKEKERKSSKLTISEKQARKVKNENESWNEIWSCIETESILLEQCDTVNSLEFSTPLYLYDVLMNYYLELLQDRISDRGSEPFLEEFSCLSCMEFAYVLGLLFNKLYEDEFEGISDLKVEYFVKAVVAKLFEVETMEDLEYCQWAVSFLMEENYKTAFIHSGNPARRERIWRVLQRAYISLEVCKDAFCNCGLLVP</sequence>
<dbReference type="RefSeq" id="WP_308450851.1">
    <property type="nucleotide sequence ID" value="NZ_JAJEPU010000008.1"/>
</dbReference>
<dbReference type="SUPFAM" id="SSF52540">
    <property type="entry name" value="P-loop containing nucleoside triphosphate hydrolases"/>
    <property type="match status" value="1"/>
</dbReference>
<reference evidence="1" key="1">
    <citation type="submission" date="2021-10" db="EMBL/GenBank/DDBJ databases">
        <title>Anaerobic single-cell dispensing facilitates the cultivation of human gut bacteria.</title>
        <authorList>
            <person name="Afrizal A."/>
        </authorList>
    </citation>
    <scope>NUCLEOTIDE SEQUENCE</scope>
    <source>
        <strain evidence="1">CLA-AA-H274</strain>
    </source>
</reference>
<name>A0AAE3DKK3_9FIRM</name>
<dbReference type="EMBL" id="JAJEPU010000008">
    <property type="protein sequence ID" value="MCC2164133.1"/>
    <property type="molecule type" value="Genomic_DNA"/>
</dbReference>
<accession>A0AAE3DKK3</accession>
<protein>
    <submittedName>
        <fullName evidence="1">Uncharacterized protein</fullName>
    </submittedName>
</protein>